<accession>A0A183M9X5</accession>
<reference evidence="1 2" key="1">
    <citation type="submission" date="2018-11" db="EMBL/GenBank/DDBJ databases">
        <authorList>
            <consortium name="Pathogen Informatics"/>
        </authorList>
    </citation>
    <scope>NUCLEOTIDE SEQUENCE [LARGE SCALE GENOMIC DNA]</scope>
    <source>
        <strain evidence="1 2">Zambia</strain>
    </source>
</reference>
<evidence type="ECO:0000313" key="2">
    <source>
        <dbReference type="Proteomes" id="UP000277204"/>
    </source>
</evidence>
<dbReference type="EMBL" id="UZAI01008608">
    <property type="protein sequence ID" value="VDP02483.1"/>
    <property type="molecule type" value="Genomic_DNA"/>
</dbReference>
<dbReference type="Proteomes" id="UP000277204">
    <property type="component" value="Unassembled WGS sequence"/>
</dbReference>
<name>A0A183M9X5_9TREM</name>
<organism evidence="1 2">
    <name type="scientific">Schistosoma margrebowiei</name>
    <dbReference type="NCBI Taxonomy" id="48269"/>
    <lineage>
        <taxon>Eukaryota</taxon>
        <taxon>Metazoa</taxon>
        <taxon>Spiralia</taxon>
        <taxon>Lophotrochozoa</taxon>
        <taxon>Platyhelminthes</taxon>
        <taxon>Trematoda</taxon>
        <taxon>Digenea</taxon>
        <taxon>Strigeidida</taxon>
        <taxon>Schistosomatoidea</taxon>
        <taxon>Schistosomatidae</taxon>
        <taxon>Schistosoma</taxon>
    </lineage>
</organism>
<protein>
    <submittedName>
        <fullName evidence="1">Uncharacterized protein</fullName>
    </submittedName>
</protein>
<sequence>MAGRVYRKIFHDCTNSSNGFTPSSKSETTYASVSYL</sequence>
<keyword evidence="2" id="KW-1185">Reference proteome</keyword>
<gene>
    <name evidence="1" type="ORF">SMRZ_LOCUS12849</name>
</gene>
<evidence type="ECO:0000313" key="1">
    <source>
        <dbReference type="EMBL" id="VDP02483.1"/>
    </source>
</evidence>
<proteinExistence type="predicted"/>
<dbReference type="AlphaFoldDB" id="A0A183M9X5"/>